<accession>A0A939BY78</accession>
<dbReference type="AlphaFoldDB" id="A0A939BY78"/>
<dbReference type="GO" id="GO:0005524">
    <property type="term" value="F:ATP binding"/>
    <property type="evidence" value="ECO:0007669"/>
    <property type="project" value="UniProtKB-UniRule"/>
</dbReference>
<evidence type="ECO:0000256" key="3">
    <source>
        <dbReference type="ARBA" id="ARBA00022490"/>
    </source>
</evidence>
<evidence type="ECO:0000313" key="20">
    <source>
        <dbReference type="Proteomes" id="UP000663792"/>
    </source>
</evidence>
<dbReference type="NCBIfam" id="TIGR00631">
    <property type="entry name" value="uvrb"/>
    <property type="match status" value="1"/>
</dbReference>
<evidence type="ECO:0000256" key="12">
    <source>
        <dbReference type="ARBA" id="ARBA00029504"/>
    </source>
</evidence>
<evidence type="ECO:0000259" key="16">
    <source>
        <dbReference type="PROSITE" id="PS50151"/>
    </source>
</evidence>
<dbReference type="InterPro" id="IPR014001">
    <property type="entry name" value="Helicase_ATP-bd"/>
</dbReference>
<dbReference type="GO" id="GO:0016887">
    <property type="term" value="F:ATP hydrolysis activity"/>
    <property type="evidence" value="ECO:0007669"/>
    <property type="project" value="InterPro"/>
</dbReference>
<dbReference type="FunFam" id="3.40.50.300:FF:000477">
    <property type="entry name" value="UvrABC system protein B"/>
    <property type="match status" value="1"/>
</dbReference>
<dbReference type="GO" id="GO:0009380">
    <property type="term" value="C:excinuclease repair complex"/>
    <property type="evidence" value="ECO:0007669"/>
    <property type="project" value="InterPro"/>
</dbReference>
<evidence type="ECO:0000256" key="13">
    <source>
        <dbReference type="HAMAP-Rule" id="MF_00204"/>
    </source>
</evidence>
<dbReference type="SUPFAM" id="SSF52540">
    <property type="entry name" value="P-loop containing nucleoside triphosphate hydrolases"/>
    <property type="match status" value="2"/>
</dbReference>
<dbReference type="PANTHER" id="PTHR24029">
    <property type="entry name" value="UVRABC SYSTEM PROTEIN B"/>
    <property type="match status" value="1"/>
</dbReference>
<dbReference type="InterPro" id="IPR001943">
    <property type="entry name" value="UVR_dom"/>
</dbReference>
<gene>
    <name evidence="13 19" type="primary">uvrB</name>
    <name evidence="19" type="ORF">JL106_05805</name>
</gene>
<dbReference type="InterPro" id="IPR027417">
    <property type="entry name" value="P-loop_NTPase"/>
</dbReference>
<keyword evidence="4 13" id="KW-0547">Nucleotide-binding</keyword>
<dbReference type="InterPro" id="IPR041471">
    <property type="entry name" value="UvrB_inter"/>
</dbReference>
<keyword evidence="5 13" id="KW-0227">DNA damage</keyword>
<keyword evidence="20" id="KW-1185">Reference proteome</keyword>
<keyword evidence="10 13" id="KW-0742">SOS response</keyword>
<feature type="binding site" evidence="13">
    <location>
        <begin position="62"/>
        <end position="69"/>
    </location>
    <ligand>
        <name>ATP</name>
        <dbReference type="ChEBI" id="CHEBI:30616"/>
    </ligand>
</feature>
<evidence type="ECO:0000256" key="1">
    <source>
        <dbReference type="ARBA" id="ARBA00004496"/>
    </source>
</evidence>
<feature type="region of interest" description="Disordered" evidence="15">
    <location>
        <begin position="630"/>
        <end position="672"/>
    </location>
</feature>
<dbReference type="InterPro" id="IPR001650">
    <property type="entry name" value="Helicase_C-like"/>
</dbReference>
<evidence type="ECO:0000256" key="2">
    <source>
        <dbReference type="ARBA" id="ARBA00008533"/>
    </source>
</evidence>
<dbReference type="HAMAP" id="MF_00204">
    <property type="entry name" value="UvrB"/>
    <property type="match status" value="1"/>
</dbReference>
<comment type="function">
    <text evidence="13">The UvrABC repair system catalyzes the recognition and processing of DNA lesions. A damage recognition complex composed of 2 UvrA and 2 UvrB subunits scans DNA for abnormalities. Upon binding of the UvrA(2)B(2) complex to a putative damaged site, the DNA wraps around one UvrB monomer. DNA wrap is dependent on ATP binding by UvrB and probably causes local melting of the DNA helix, facilitating insertion of UvrB beta-hairpin between the DNA strands. Then UvrB probes one DNA strand for the presence of a lesion. If a lesion is found the UvrA subunits dissociate and the UvrB-DNA preincision complex is formed. This complex is subsequently bound by UvrC and the second UvrB is released. If no lesion is found, the DNA wraps around the other UvrB subunit that will check the other stand for damage.</text>
</comment>
<dbReference type="FunFam" id="4.10.860.10:FF:000009">
    <property type="entry name" value="UvrABC system protein B"/>
    <property type="match status" value="1"/>
</dbReference>
<comment type="subunit">
    <text evidence="11 13 14">Forms a heterotetramer with UvrA during the search for lesions. Interacts with UvrC in an incision complex.</text>
</comment>
<comment type="caution">
    <text evidence="19">The sequence shown here is derived from an EMBL/GenBank/DDBJ whole genome shotgun (WGS) entry which is preliminary data.</text>
</comment>
<dbReference type="CDD" id="cd18790">
    <property type="entry name" value="SF2_C_UvrB"/>
    <property type="match status" value="1"/>
</dbReference>
<dbReference type="PANTHER" id="PTHR24029:SF0">
    <property type="entry name" value="UVRABC SYSTEM PROTEIN B"/>
    <property type="match status" value="1"/>
</dbReference>
<comment type="similarity">
    <text evidence="2 13 14">Belongs to the UvrB family.</text>
</comment>
<evidence type="ECO:0000259" key="17">
    <source>
        <dbReference type="PROSITE" id="PS51192"/>
    </source>
</evidence>
<feature type="domain" description="Helicase C-terminal" evidence="18">
    <location>
        <begin position="453"/>
        <end position="619"/>
    </location>
</feature>
<evidence type="ECO:0000256" key="9">
    <source>
        <dbReference type="ARBA" id="ARBA00023204"/>
    </source>
</evidence>
<dbReference type="InterPro" id="IPR024759">
    <property type="entry name" value="UvrB_YAD/RRR_dom"/>
</dbReference>
<evidence type="ECO:0000256" key="5">
    <source>
        <dbReference type="ARBA" id="ARBA00022763"/>
    </source>
</evidence>
<dbReference type="Pfam" id="PF12344">
    <property type="entry name" value="UvrB"/>
    <property type="match status" value="1"/>
</dbReference>
<dbReference type="EMBL" id="JAERWK010000008">
    <property type="protein sequence ID" value="MBM9466795.1"/>
    <property type="molecule type" value="Genomic_DNA"/>
</dbReference>
<dbReference type="Gene3D" id="3.40.50.300">
    <property type="entry name" value="P-loop containing nucleotide triphosphate hydrolases"/>
    <property type="match status" value="3"/>
</dbReference>
<keyword evidence="3 13" id="KW-0963">Cytoplasm</keyword>
<proteinExistence type="inferred from homology"/>
<dbReference type="GO" id="GO:0003677">
    <property type="term" value="F:DNA binding"/>
    <property type="evidence" value="ECO:0007669"/>
    <property type="project" value="UniProtKB-UniRule"/>
</dbReference>
<dbReference type="InterPro" id="IPR006935">
    <property type="entry name" value="Helicase/UvrB_N"/>
</dbReference>
<evidence type="ECO:0000256" key="14">
    <source>
        <dbReference type="RuleBase" id="RU003587"/>
    </source>
</evidence>
<dbReference type="PROSITE" id="PS51192">
    <property type="entry name" value="HELICASE_ATP_BIND_1"/>
    <property type="match status" value="1"/>
</dbReference>
<evidence type="ECO:0000256" key="4">
    <source>
        <dbReference type="ARBA" id="ARBA00022741"/>
    </source>
</evidence>
<dbReference type="Pfam" id="PF02151">
    <property type="entry name" value="UVR"/>
    <property type="match status" value="1"/>
</dbReference>
<feature type="domain" description="Helicase ATP-binding" evidence="17">
    <location>
        <begin position="49"/>
        <end position="184"/>
    </location>
</feature>
<evidence type="ECO:0000256" key="10">
    <source>
        <dbReference type="ARBA" id="ARBA00023236"/>
    </source>
</evidence>
<keyword evidence="7 13" id="KW-0067">ATP-binding</keyword>
<evidence type="ECO:0000256" key="6">
    <source>
        <dbReference type="ARBA" id="ARBA00022769"/>
    </source>
</evidence>
<dbReference type="PROSITE" id="PS50151">
    <property type="entry name" value="UVR"/>
    <property type="match status" value="1"/>
</dbReference>
<dbReference type="CDD" id="cd17916">
    <property type="entry name" value="DEXHc_UvrB"/>
    <property type="match status" value="1"/>
</dbReference>
<evidence type="ECO:0000259" key="18">
    <source>
        <dbReference type="PROSITE" id="PS51194"/>
    </source>
</evidence>
<evidence type="ECO:0000256" key="7">
    <source>
        <dbReference type="ARBA" id="ARBA00022840"/>
    </source>
</evidence>
<evidence type="ECO:0000313" key="19">
    <source>
        <dbReference type="EMBL" id="MBM9466795.1"/>
    </source>
</evidence>
<dbReference type="Pfam" id="PF17757">
    <property type="entry name" value="UvrB_inter"/>
    <property type="match status" value="1"/>
</dbReference>
<dbReference type="InterPro" id="IPR036876">
    <property type="entry name" value="UVR_dom_sf"/>
</dbReference>
<organism evidence="19 20">
    <name type="scientific">Nakamurella leprariae</name>
    <dbReference type="NCBI Taxonomy" id="2803911"/>
    <lineage>
        <taxon>Bacteria</taxon>
        <taxon>Bacillati</taxon>
        <taxon>Actinomycetota</taxon>
        <taxon>Actinomycetes</taxon>
        <taxon>Nakamurellales</taxon>
        <taxon>Nakamurellaceae</taxon>
        <taxon>Nakamurella</taxon>
    </lineage>
</organism>
<dbReference type="Pfam" id="PF00271">
    <property type="entry name" value="Helicase_C"/>
    <property type="match status" value="1"/>
</dbReference>
<dbReference type="SUPFAM" id="SSF46600">
    <property type="entry name" value="C-terminal UvrC-binding domain of UvrB"/>
    <property type="match status" value="1"/>
</dbReference>
<keyword evidence="6 13" id="KW-0228">DNA excision</keyword>
<dbReference type="SMART" id="SM00490">
    <property type="entry name" value="HELICc"/>
    <property type="match status" value="1"/>
</dbReference>
<comment type="subcellular location">
    <subcellularLocation>
        <location evidence="1 13 14">Cytoplasm</location>
    </subcellularLocation>
</comment>
<evidence type="ECO:0000256" key="15">
    <source>
        <dbReference type="SAM" id="MobiDB-lite"/>
    </source>
</evidence>
<keyword evidence="9 13" id="KW-0234">DNA repair</keyword>
<dbReference type="FunFam" id="3.40.50.300:FF:000257">
    <property type="entry name" value="UvrABC system protein B"/>
    <property type="match status" value="1"/>
</dbReference>
<feature type="short sequence motif" description="Beta-hairpin" evidence="13">
    <location>
        <begin position="115"/>
        <end position="138"/>
    </location>
</feature>
<dbReference type="GO" id="GO:0009381">
    <property type="term" value="F:excinuclease ABC activity"/>
    <property type="evidence" value="ECO:0007669"/>
    <property type="project" value="UniProtKB-UniRule"/>
</dbReference>
<dbReference type="GO" id="GO:0006289">
    <property type="term" value="P:nucleotide-excision repair"/>
    <property type="evidence" value="ECO:0007669"/>
    <property type="project" value="UniProtKB-UniRule"/>
</dbReference>
<dbReference type="SMART" id="SM00487">
    <property type="entry name" value="DEXDc"/>
    <property type="match status" value="1"/>
</dbReference>
<sequence length="755" mass="84521">MAFATEHPVLAQSEFRPVGDIPRTSGRFQVVSEYQPSGDQPQAIAELERRVRANEKDVVLLGATGTGKSATTAWLIEKLQRPTLVMAPNKTLAAQLANELRELFPHNAVEYFVSYYDYYQPEAYVPQTDTYIEKDSSINSDVERLRHSATMSLLSRRDVIVVASVSCIYGLGTPQSYLDRSLPVAVGQTMDRDSLLRALVEVQYSRNDLAFTRGSFRVRGDTVEIIPAYEELAIRIEFFGDEIERLHYLHPLTGDTVREVQDLRIFPATHYVAGPDRMEKAIGTIEAELEQQLADFERQGKLLEAQRLRMRTTYDIEMMRQVGFCSGIENYSRPIDGRPAGSAPATLIDYFPDDFLLVIDESHVTVPQIGAMYEGDASRKRVLVEHGFRLPSAMDNRPLTWEEFADRIGQTVYLSATPGSYEIGQAGGEFVEQVIRPTGLVDPEVVIKPTKGQIDDLVGEIRERTDKDERVLVTTLTKKMAEDLTDYLLELGIRVRYLHSEVDTLRRVELLRELRMGEYDVLVGINLLREGLDLPEVSLVAILDADKEGFLRSERSLIQTIGRAARNVNGQVHMYADKMTPSMEYAIDETNRRREKQMAYNREHGIDPKPLRKKINDILERVYAEAEEQVLEQSDDRGGRGRGKVKTGGSGRNASRGRRAAGEAGGASSGVYVGHDTAGMARSELADLVQQLTDQMMAAARELQFELAGRLRDEISELKKEIRGMDATGVTDAPDDDEPGGGRGKKGRAKLSVVR</sequence>
<evidence type="ECO:0000256" key="11">
    <source>
        <dbReference type="ARBA" id="ARBA00026033"/>
    </source>
</evidence>
<dbReference type="Gene3D" id="4.10.860.10">
    <property type="entry name" value="UVR domain"/>
    <property type="match status" value="1"/>
</dbReference>
<feature type="domain" description="UVR" evidence="16">
    <location>
        <begin position="686"/>
        <end position="721"/>
    </location>
</feature>
<dbReference type="Pfam" id="PF04851">
    <property type="entry name" value="ResIII"/>
    <property type="match status" value="1"/>
</dbReference>
<comment type="domain">
    <text evidence="13">The beta-hairpin motif is involved in DNA binding.</text>
</comment>
<dbReference type="RefSeq" id="WP_205259758.1">
    <property type="nucleotide sequence ID" value="NZ_JAERWK010000008.1"/>
</dbReference>
<dbReference type="GO" id="GO:0009432">
    <property type="term" value="P:SOS response"/>
    <property type="evidence" value="ECO:0007669"/>
    <property type="project" value="UniProtKB-UniRule"/>
</dbReference>
<keyword evidence="8 13" id="KW-0267">Excision nuclease</keyword>
<name>A0A939BY78_9ACTN</name>
<evidence type="ECO:0000256" key="8">
    <source>
        <dbReference type="ARBA" id="ARBA00022881"/>
    </source>
</evidence>
<reference evidence="19" key="1">
    <citation type="submission" date="2021-01" db="EMBL/GenBank/DDBJ databases">
        <title>YIM 132084 draft genome.</title>
        <authorList>
            <person name="An D."/>
        </authorList>
    </citation>
    <scope>NUCLEOTIDE SEQUENCE</scope>
    <source>
        <strain evidence="19">YIM 132084</strain>
    </source>
</reference>
<dbReference type="PROSITE" id="PS51194">
    <property type="entry name" value="HELICASE_CTER"/>
    <property type="match status" value="1"/>
</dbReference>
<protein>
    <recommendedName>
        <fullName evidence="12 13">UvrABC system protein B</fullName>
        <shortName evidence="13">Protein UvrB</shortName>
    </recommendedName>
    <alternativeName>
        <fullName evidence="13">Excinuclease ABC subunit B</fullName>
    </alternativeName>
</protein>
<feature type="region of interest" description="Disordered" evidence="15">
    <location>
        <begin position="721"/>
        <end position="755"/>
    </location>
</feature>
<dbReference type="GO" id="GO:0005737">
    <property type="term" value="C:cytoplasm"/>
    <property type="evidence" value="ECO:0007669"/>
    <property type="project" value="UniProtKB-SubCell"/>
</dbReference>
<dbReference type="Proteomes" id="UP000663792">
    <property type="component" value="Unassembled WGS sequence"/>
</dbReference>
<dbReference type="NCBIfam" id="NF003673">
    <property type="entry name" value="PRK05298.1"/>
    <property type="match status" value="1"/>
</dbReference>
<dbReference type="InterPro" id="IPR004807">
    <property type="entry name" value="UvrB"/>
</dbReference>